<name>A0A3P9L2G4_ORYLA</name>
<keyword evidence="1 2" id="KW-0175">Coiled coil</keyword>
<dbReference type="Proteomes" id="UP000265180">
    <property type="component" value="Chromosome 1"/>
</dbReference>
<organism evidence="3 4">
    <name type="scientific">Oryzias latipes</name>
    <name type="common">Japanese rice fish</name>
    <name type="synonym">Japanese killifish</name>
    <dbReference type="NCBI Taxonomy" id="8090"/>
    <lineage>
        <taxon>Eukaryota</taxon>
        <taxon>Metazoa</taxon>
        <taxon>Chordata</taxon>
        <taxon>Craniata</taxon>
        <taxon>Vertebrata</taxon>
        <taxon>Euteleostomi</taxon>
        <taxon>Actinopterygii</taxon>
        <taxon>Neopterygii</taxon>
        <taxon>Teleostei</taxon>
        <taxon>Neoteleostei</taxon>
        <taxon>Acanthomorphata</taxon>
        <taxon>Ovalentaria</taxon>
        <taxon>Atherinomorphae</taxon>
        <taxon>Beloniformes</taxon>
        <taxon>Adrianichthyidae</taxon>
        <taxon>Oryziinae</taxon>
        <taxon>Oryzias</taxon>
    </lineage>
</organism>
<proteinExistence type="predicted"/>
<feature type="coiled-coil region" evidence="2">
    <location>
        <begin position="88"/>
        <end position="115"/>
    </location>
</feature>
<dbReference type="AlphaFoldDB" id="A0A3P9L2G4"/>
<sequence length="143" mass="16185">MANPHRTNVLLTSCLKTPVNPHTKAPLASYERGAVLTHATAGQLDNRDYEKEVNTCLKIFHNKETLLTNTLFNGAVDRLDLSGIFFSNEEYYSKLEELKRAHERTMAELESMYQQKLQLRSSEAFDMKALDVGHRSVGISLTV</sequence>
<accession>A0A3P9L2G4</accession>
<reference evidence="3" key="4">
    <citation type="submission" date="2025-09" db="UniProtKB">
        <authorList>
            <consortium name="Ensembl"/>
        </authorList>
    </citation>
    <scope>IDENTIFICATION</scope>
    <source>
        <strain evidence="3">HNI</strain>
    </source>
</reference>
<evidence type="ECO:0000313" key="4">
    <source>
        <dbReference type="Proteomes" id="UP000265180"/>
    </source>
</evidence>
<dbReference type="Ensembl" id="ENSORLT00020033222.1">
    <property type="protein sequence ID" value="ENSORLP00020014868.1"/>
    <property type="gene ID" value="ENSORLG00020015868.1"/>
</dbReference>
<reference evidence="3 4" key="2">
    <citation type="submission" date="2017-04" db="EMBL/GenBank/DDBJ databases">
        <title>CpG methylation of centromeres and impact of large insertions on vertebrate speciation.</title>
        <authorList>
            <person name="Ichikawa K."/>
            <person name="Yoshimura J."/>
            <person name="Morishita S."/>
        </authorList>
    </citation>
    <scope>NUCLEOTIDE SEQUENCE</scope>
    <source>
        <strain evidence="3 4">HNI</strain>
    </source>
</reference>
<dbReference type="PANTHER" id="PTHR21501">
    <property type="entry name" value="PROTEIN FAM-161"/>
    <property type="match status" value="1"/>
</dbReference>
<dbReference type="InterPro" id="IPR051655">
    <property type="entry name" value="FAM161"/>
</dbReference>
<dbReference type="PANTHER" id="PTHR21501:SF3">
    <property type="entry name" value="PROTEIN FAM161A"/>
    <property type="match status" value="1"/>
</dbReference>
<evidence type="ECO:0000313" key="3">
    <source>
        <dbReference type="Ensembl" id="ENSORLP00020014868.1"/>
    </source>
</evidence>
<dbReference type="GO" id="GO:0005856">
    <property type="term" value="C:cytoskeleton"/>
    <property type="evidence" value="ECO:0007669"/>
    <property type="project" value="UniProtKB-ARBA"/>
</dbReference>
<protein>
    <submittedName>
        <fullName evidence="3">Uncharacterized protein</fullName>
    </submittedName>
</protein>
<evidence type="ECO:0000256" key="1">
    <source>
        <dbReference type="ARBA" id="ARBA00023054"/>
    </source>
</evidence>
<reference key="1">
    <citation type="journal article" date="2007" name="Nature">
        <title>The medaka draft genome and insights into vertebrate genome evolution.</title>
        <authorList>
            <person name="Kasahara M."/>
            <person name="Naruse K."/>
            <person name="Sasaki S."/>
            <person name="Nakatani Y."/>
            <person name="Qu W."/>
            <person name="Ahsan B."/>
            <person name="Yamada T."/>
            <person name="Nagayasu Y."/>
            <person name="Doi K."/>
            <person name="Kasai Y."/>
            <person name="Jindo T."/>
            <person name="Kobayashi D."/>
            <person name="Shimada A."/>
            <person name="Toyoda A."/>
            <person name="Kuroki Y."/>
            <person name="Fujiyama A."/>
            <person name="Sasaki T."/>
            <person name="Shimizu A."/>
            <person name="Asakawa S."/>
            <person name="Shimizu N."/>
            <person name="Hashimoto S."/>
            <person name="Yang J."/>
            <person name="Lee Y."/>
            <person name="Matsushima K."/>
            <person name="Sugano S."/>
            <person name="Sakaizumi M."/>
            <person name="Narita T."/>
            <person name="Ohishi K."/>
            <person name="Haga S."/>
            <person name="Ohta F."/>
            <person name="Nomoto H."/>
            <person name="Nogata K."/>
            <person name="Morishita T."/>
            <person name="Endo T."/>
            <person name="Shin-I T."/>
            <person name="Takeda H."/>
            <person name="Morishita S."/>
            <person name="Kohara Y."/>
        </authorList>
    </citation>
    <scope>NUCLEOTIDE SEQUENCE [LARGE SCALE GENOMIC DNA]</scope>
    <source>
        <strain>Hd-rR</strain>
    </source>
</reference>
<reference evidence="3" key="3">
    <citation type="submission" date="2025-08" db="UniProtKB">
        <authorList>
            <consortium name="Ensembl"/>
        </authorList>
    </citation>
    <scope>IDENTIFICATION</scope>
    <source>
        <strain evidence="3">HNI</strain>
    </source>
</reference>
<evidence type="ECO:0000256" key="2">
    <source>
        <dbReference type="SAM" id="Coils"/>
    </source>
</evidence>